<protein>
    <submittedName>
        <fullName evidence="1">Uncharacterized protein</fullName>
    </submittedName>
</protein>
<evidence type="ECO:0000313" key="2">
    <source>
        <dbReference type="Proteomes" id="UP001597475"/>
    </source>
</evidence>
<organism evidence="1 2">
    <name type="scientific">Deinococcus taklimakanensis</name>
    <dbReference type="NCBI Taxonomy" id="536443"/>
    <lineage>
        <taxon>Bacteria</taxon>
        <taxon>Thermotogati</taxon>
        <taxon>Deinococcota</taxon>
        <taxon>Deinococci</taxon>
        <taxon>Deinococcales</taxon>
        <taxon>Deinococcaceae</taxon>
        <taxon>Deinococcus</taxon>
    </lineage>
</organism>
<dbReference type="Proteomes" id="UP001597475">
    <property type="component" value="Unassembled WGS sequence"/>
</dbReference>
<dbReference type="EMBL" id="JBHUMK010000052">
    <property type="protein sequence ID" value="MFD2610141.1"/>
    <property type="molecule type" value="Genomic_DNA"/>
</dbReference>
<sequence>MIAALLVAVLVFILALCRAAAPRTPRERHREDLAQMAALSGVHIDDLIRGLGGEGL</sequence>
<gene>
    <name evidence="1" type="ORF">ACFSR9_11930</name>
</gene>
<comment type="caution">
    <text evidence="1">The sequence shown here is derived from an EMBL/GenBank/DDBJ whole genome shotgun (WGS) entry which is preliminary data.</text>
</comment>
<evidence type="ECO:0000313" key="1">
    <source>
        <dbReference type="EMBL" id="MFD2610141.1"/>
    </source>
</evidence>
<reference evidence="2" key="1">
    <citation type="journal article" date="2019" name="Int. J. Syst. Evol. Microbiol.">
        <title>The Global Catalogue of Microorganisms (GCM) 10K type strain sequencing project: providing services to taxonomists for standard genome sequencing and annotation.</title>
        <authorList>
            <consortium name="The Broad Institute Genomics Platform"/>
            <consortium name="The Broad Institute Genome Sequencing Center for Infectious Disease"/>
            <person name="Wu L."/>
            <person name="Ma J."/>
        </authorList>
    </citation>
    <scope>NUCLEOTIDE SEQUENCE [LARGE SCALE GENOMIC DNA]</scope>
    <source>
        <strain evidence="2">KCTC 33842</strain>
    </source>
</reference>
<keyword evidence="2" id="KW-1185">Reference proteome</keyword>
<proteinExistence type="predicted"/>
<name>A0ABW5P5G0_9DEIO</name>
<dbReference type="RefSeq" id="WP_386846080.1">
    <property type="nucleotide sequence ID" value="NZ_JBHUMK010000052.1"/>
</dbReference>
<accession>A0ABW5P5G0</accession>